<proteinExistence type="predicted"/>
<feature type="transmembrane region" description="Helical" evidence="1">
    <location>
        <begin position="89"/>
        <end position="107"/>
    </location>
</feature>
<keyword evidence="1" id="KW-0472">Membrane</keyword>
<evidence type="ECO:0000256" key="1">
    <source>
        <dbReference type="SAM" id="Phobius"/>
    </source>
</evidence>
<name>A0ABZ2YZ44_9BACT</name>
<keyword evidence="3" id="KW-1185">Reference proteome</keyword>
<keyword evidence="1" id="KW-0812">Transmembrane</keyword>
<accession>A0ABZ2YZ44</accession>
<evidence type="ECO:0000313" key="3">
    <source>
        <dbReference type="Proteomes" id="UP001449657"/>
    </source>
</evidence>
<organism evidence="2 3">
    <name type="scientific">Chitinophaga caseinilytica</name>
    <dbReference type="NCBI Taxonomy" id="2267521"/>
    <lineage>
        <taxon>Bacteria</taxon>
        <taxon>Pseudomonadati</taxon>
        <taxon>Bacteroidota</taxon>
        <taxon>Chitinophagia</taxon>
        <taxon>Chitinophagales</taxon>
        <taxon>Chitinophagaceae</taxon>
        <taxon>Chitinophaga</taxon>
    </lineage>
</organism>
<sequence>MNTMAYFVYGCITGLITFKVGWIFFRNGRAFILHLLHGNTTLTDAINRLLLTGYYLLNLGYAALMISTWDRVENWTGLLASVTVMTGRIVLTLALVHYGNMAAIYYFSKKHTTIPHS</sequence>
<dbReference type="RefSeq" id="WP_341840030.1">
    <property type="nucleotide sequence ID" value="NZ_CP149792.1"/>
</dbReference>
<feature type="transmembrane region" description="Helical" evidence="1">
    <location>
        <begin position="6"/>
        <end position="25"/>
    </location>
</feature>
<gene>
    <name evidence="2" type="ORF">WJU22_20460</name>
</gene>
<feature type="transmembrane region" description="Helical" evidence="1">
    <location>
        <begin position="46"/>
        <end position="69"/>
    </location>
</feature>
<dbReference type="EMBL" id="CP150096">
    <property type="protein sequence ID" value="WZN45276.1"/>
    <property type="molecule type" value="Genomic_DNA"/>
</dbReference>
<dbReference type="Proteomes" id="UP001449657">
    <property type="component" value="Chromosome"/>
</dbReference>
<keyword evidence="1" id="KW-1133">Transmembrane helix</keyword>
<protein>
    <submittedName>
        <fullName evidence="2">Uncharacterized protein</fullName>
    </submittedName>
</protein>
<reference evidence="2 3" key="1">
    <citation type="submission" date="2024-03" db="EMBL/GenBank/DDBJ databases">
        <title>Chitinophaga caseinilytica sp. nov., a casein hydrolysing bacterium isolated from forest soil.</title>
        <authorList>
            <person name="Lee D.S."/>
            <person name="Han D.M."/>
            <person name="Baek J.H."/>
            <person name="Choi D.G."/>
            <person name="Jeon J.H."/>
            <person name="Jeon C.O."/>
        </authorList>
    </citation>
    <scope>NUCLEOTIDE SEQUENCE [LARGE SCALE GENOMIC DNA]</scope>
    <source>
        <strain evidence="2 3">KACC 19118</strain>
    </source>
</reference>
<evidence type="ECO:0000313" key="2">
    <source>
        <dbReference type="EMBL" id="WZN45276.1"/>
    </source>
</evidence>